<dbReference type="RefSeq" id="WP_183593481.1">
    <property type="nucleotide sequence ID" value="NZ_JACHWR010000002.1"/>
</dbReference>
<reference evidence="2 3" key="1">
    <citation type="submission" date="2020-08" db="EMBL/GenBank/DDBJ databases">
        <title>Sequencing the genomes of 1000 actinobacteria strains.</title>
        <authorList>
            <person name="Klenk H.-P."/>
        </authorList>
    </citation>
    <scope>NUCLEOTIDE SEQUENCE [LARGE SCALE GENOMIC DNA]</scope>
    <source>
        <strain evidence="2 3">DSM 105498</strain>
    </source>
</reference>
<proteinExistence type="predicted"/>
<evidence type="ECO:0008006" key="4">
    <source>
        <dbReference type="Google" id="ProtNLM"/>
    </source>
</evidence>
<comment type="caution">
    <text evidence="2">The sequence shown here is derived from an EMBL/GenBank/DDBJ whole genome shotgun (WGS) entry which is preliminary data.</text>
</comment>
<accession>A0A7W4VXW3</accession>
<evidence type="ECO:0000313" key="3">
    <source>
        <dbReference type="Proteomes" id="UP000589626"/>
    </source>
</evidence>
<protein>
    <recommendedName>
        <fullName evidence="4">Nucleotidyl transferase AbiEii/AbiGii toxin family protein</fullName>
    </recommendedName>
</protein>
<dbReference type="AlphaFoldDB" id="A0A7W4VXW3"/>
<sequence length="213" mass="23076">MTGPGVHEFDAKLTTELLSELDQRLRVRGVAAAVFVVGGAAIAATGIRAGRLTQDVDALTRDPAVLEEASAIAVERGLTPHWLNATAAMWMPPLPTGVLDPPSEPGLRVTYADEGFLFATKLVAQRAKDAQDLRDLAARLGMATATGADLEQHIRSYYTDRDMLEFILRGNDIDTELTLLADDASRMLQRTHRSLPPDPPRAVPRNEPPSLGF</sequence>
<gene>
    <name evidence="2" type="ORF">FHU40_003513</name>
</gene>
<dbReference type="Proteomes" id="UP000589626">
    <property type="component" value="Unassembled WGS sequence"/>
</dbReference>
<evidence type="ECO:0000313" key="2">
    <source>
        <dbReference type="EMBL" id="MBB3043695.1"/>
    </source>
</evidence>
<name>A0A7W4VXW3_9ACTN</name>
<keyword evidence="3" id="KW-1185">Reference proteome</keyword>
<feature type="region of interest" description="Disordered" evidence="1">
    <location>
        <begin position="190"/>
        <end position="213"/>
    </location>
</feature>
<organism evidence="2 3">
    <name type="scientific">Nocardioides soli</name>
    <dbReference type="NCBI Taxonomy" id="1036020"/>
    <lineage>
        <taxon>Bacteria</taxon>
        <taxon>Bacillati</taxon>
        <taxon>Actinomycetota</taxon>
        <taxon>Actinomycetes</taxon>
        <taxon>Propionibacteriales</taxon>
        <taxon>Nocardioidaceae</taxon>
        <taxon>Nocardioides</taxon>
    </lineage>
</organism>
<dbReference type="EMBL" id="JACHWR010000002">
    <property type="protein sequence ID" value="MBB3043695.1"/>
    <property type="molecule type" value="Genomic_DNA"/>
</dbReference>
<evidence type="ECO:0000256" key="1">
    <source>
        <dbReference type="SAM" id="MobiDB-lite"/>
    </source>
</evidence>